<protein>
    <submittedName>
        <fullName evidence="2">Uncharacterized protein</fullName>
    </submittedName>
</protein>
<keyword evidence="1" id="KW-0472">Membrane</keyword>
<proteinExistence type="predicted"/>
<dbReference type="EMBL" id="JAWWNJ010000101">
    <property type="protein sequence ID" value="KAK6995814.1"/>
    <property type="molecule type" value="Genomic_DNA"/>
</dbReference>
<dbReference type="Proteomes" id="UP001362999">
    <property type="component" value="Unassembled WGS sequence"/>
</dbReference>
<comment type="caution">
    <text evidence="2">The sequence shown here is derived from an EMBL/GenBank/DDBJ whole genome shotgun (WGS) entry which is preliminary data.</text>
</comment>
<keyword evidence="1" id="KW-0812">Transmembrane</keyword>
<evidence type="ECO:0000313" key="2">
    <source>
        <dbReference type="EMBL" id="KAK6995814.1"/>
    </source>
</evidence>
<evidence type="ECO:0000256" key="1">
    <source>
        <dbReference type="SAM" id="Phobius"/>
    </source>
</evidence>
<dbReference type="AlphaFoldDB" id="A0AAV9ZXE4"/>
<name>A0AAV9ZXE4_9AGAR</name>
<evidence type="ECO:0000313" key="3">
    <source>
        <dbReference type="Proteomes" id="UP001362999"/>
    </source>
</evidence>
<accession>A0AAV9ZXE4</accession>
<organism evidence="2 3">
    <name type="scientific">Favolaschia claudopus</name>
    <dbReference type="NCBI Taxonomy" id="2862362"/>
    <lineage>
        <taxon>Eukaryota</taxon>
        <taxon>Fungi</taxon>
        <taxon>Dikarya</taxon>
        <taxon>Basidiomycota</taxon>
        <taxon>Agaricomycotina</taxon>
        <taxon>Agaricomycetes</taxon>
        <taxon>Agaricomycetidae</taxon>
        <taxon>Agaricales</taxon>
        <taxon>Marasmiineae</taxon>
        <taxon>Mycenaceae</taxon>
        <taxon>Favolaschia</taxon>
    </lineage>
</organism>
<reference evidence="2 3" key="1">
    <citation type="journal article" date="2024" name="J Genomics">
        <title>Draft genome sequencing and assembly of Favolaschia claudopus CIRM-BRFM 2984 isolated from oak limbs.</title>
        <authorList>
            <person name="Navarro D."/>
            <person name="Drula E."/>
            <person name="Chaduli D."/>
            <person name="Cazenave R."/>
            <person name="Ahrendt S."/>
            <person name="Wang J."/>
            <person name="Lipzen A."/>
            <person name="Daum C."/>
            <person name="Barry K."/>
            <person name="Grigoriev I.V."/>
            <person name="Favel A."/>
            <person name="Rosso M.N."/>
            <person name="Martin F."/>
        </authorList>
    </citation>
    <scope>NUCLEOTIDE SEQUENCE [LARGE SCALE GENOMIC DNA]</scope>
    <source>
        <strain evidence="2 3">CIRM-BRFM 2984</strain>
    </source>
</reference>
<feature type="transmembrane region" description="Helical" evidence="1">
    <location>
        <begin position="73"/>
        <end position="93"/>
    </location>
</feature>
<gene>
    <name evidence="2" type="ORF">R3P38DRAFT_3425354</name>
</gene>
<feature type="transmembrane region" description="Helical" evidence="1">
    <location>
        <begin position="105"/>
        <end position="128"/>
    </location>
</feature>
<keyword evidence="3" id="KW-1185">Reference proteome</keyword>
<feature type="non-terminal residue" evidence="2">
    <location>
        <position position="1"/>
    </location>
</feature>
<feature type="transmembrane region" description="Helical" evidence="1">
    <location>
        <begin position="6"/>
        <end position="26"/>
    </location>
</feature>
<sequence length="585" mass="62251">RIFRPAYVVGGQLVLLGFAVFSFYLVKASGHGQLFAVPGSGSDPRFHNYFSTLFGTVLSSASTFLFAEGVRHAIILSLTRSVPVSLLGFGIRLSRNSLILKKQYIKWTLISMLLAVVALVQTSGWVYLTTATDHAFTNSLNGTEFDTTSQAFVDQFPELWQSDLQNSIITTKLASAFENAGTASASVRAGYRSILDFGGWGFNSSTRAIYPLSFEPFYFHFNATPITSTKSLIAANTGSFPLDQAPLLSQTNPRFSYSINQEGHTANVSCSSATLNESSDPPLFRVADVTQITTRDRSLQLTQWTVTTKCADGGNGTNGPILTTTNNTLTMTTCSNTQDLNSTTSTILIDGQGLYSFAGSLICRITPRVYETLSTYSNSLIAGSIVDTSTEAKDAGPLGGAAVSALFSMLAGSQNDGRNNVGDTLLTLSADAGTGKGPNATMEQEAYIIGVIELAATAIKTELASPDGAFKGNPPQELLKNFSGSVTLSTRGLQYSVTTVLAMLPAIFMSLLTIGIVVVAEIRGRCKFFGGGGYMNFDPADPWALMAAASAGGMTKVFESVDGDLGRGQRVMLGYVEGKECLVHV</sequence>
<feature type="transmembrane region" description="Helical" evidence="1">
    <location>
        <begin position="495"/>
        <end position="520"/>
    </location>
</feature>
<keyword evidence="1" id="KW-1133">Transmembrane helix</keyword>